<dbReference type="InterPro" id="IPR017892">
    <property type="entry name" value="Pkinase_C"/>
</dbReference>
<evidence type="ECO:0000256" key="8">
    <source>
        <dbReference type="ARBA" id="ARBA00022771"/>
    </source>
</evidence>
<evidence type="ECO:0000313" key="23">
    <source>
        <dbReference type="Proteomes" id="UP000242180"/>
    </source>
</evidence>
<dbReference type="SMART" id="SM00742">
    <property type="entry name" value="Hr1"/>
    <property type="match status" value="2"/>
</dbReference>
<feature type="domain" description="Phorbol-ester/DAG-type" evidence="19">
    <location>
        <begin position="442"/>
        <end position="489"/>
    </location>
</feature>
<dbReference type="InterPro" id="IPR017441">
    <property type="entry name" value="Protein_kinase_ATP_BS"/>
</dbReference>
<evidence type="ECO:0000259" key="20">
    <source>
        <dbReference type="PROSITE" id="PS51285"/>
    </source>
</evidence>
<evidence type="ECO:0000256" key="3">
    <source>
        <dbReference type="ARBA" id="ARBA00022527"/>
    </source>
</evidence>
<dbReference type="Pfam" id="PF02185">
    <property type="entry name" value="HR1"/>
    <property type="match status" value="1"/>
</dbReference>
<dbReference type="PROSITE" id="PS00107">
    <property type="entry name" value="PROTEIN_KINASE_ATP"/>
    <property type="match status" value="1"/>
</dbReference>
<name>A0A1X2HGQ2_SYNRA</name>
<dbReference type="InterPro" id="IPR008271">
    <property type="entry name" value="Ser/Thr_kinase_AS"/>
</dbReference>
<dbReference type="PROSITE" id="PS51285">
    <property type="entry name" value="AGC_KINASE_CTER"/>
    <property type="match status" value="1"/>
</dbReference>
<evidence type="ECO:0000256" key="14">
    <source>
        <dbReference type="PROSITE-ProRule" id="PRU01207"/>
    </source>
</evidence>
<dbReference type="PROSITE" id="PS51860">
    <property type="entry name" value="REM_1"/>
    <property type="match status" value="1"/>
</dbReference>
<dbReference type="PANTHER" id="PTHR24351">
    <property type="entry name" value="RIBOSOMAL PROTEIN S6 KINASE"/>
    <property type="match status" value="1"/>
</dbReference>
<dbReference type="OrthoDB" id="63267at2759"/>
<evidence type="ECO:0000256" key="7">
    <source>
        <dbReference type="ARBA" id="ARBA00022741"/>
    </source>
</evidence>
<dbReference type="GO" id="GO:0106310">
    <property type="term" value="F:protein serine kinase activity"/>
    <property type="evidence" value="ECO:0007669"/>
    <property type="project" value="RHEA"/>
</dbReference>
<evidence type="ECO:0000259" key="18">
    <source>
        <dbReference type="PROSITE" id="PS50011"/>
    </source>
</evidence>
<evidence type="ECO:0000256" key="13">
    <source>
        <dbReference type="ARBA" id="ARBA00047470"/>
    </source>
</evidence>
<dbReference type="SUPFAM" id="SSF49562">
    <property type="entry name" value="C2 domain (Calcium/lipid-binding domain, CaLB)"/>
    <property type="match status" value="1"/>
</dbReference>
<evidence type="ECO:0000256" key="12">
    <source>
        <dbReference type="ARBA" id="ARBA00047272"/>
    </source>
</evidence>
<dbReference type="GO" id="GO:0004697">
    <property type="term" value="F:diacylglycerol-dependent serine/threonine kinase activity"/>
    <property type="evidence" value="ECO:0007669"/>
    <property type="project" value="UniProtKB-EC"/>
</dbReference>
<evidence type="ECO:0000256" key="17">
    <source>
        <dbReference type="SAM" id="MobiDB-lite"/>
    </source>
</evidence>
<dbReference type="STRING" id="13706.A0A1X2HGQ2"/>
<feature type="domain" description="Phorbol-ester/DAG-type" evidence="19">
    <location>
        <begin position="509"/>
        <end position="559"/>
    </location>
</feature>
<reference evidence="22 23" key="1">
    <citation type="submission" date="2016-07" db="EMBL/GenBank/DDBJ databases">
        <title>Pervasive Adenine N6-methylation of Active Genes in Fungi.</title>
        <authorList>
            <consortium name="DOE Joint Genome Institute"/>
            <person name="Mondo S.J."/>
            <person name="Dannebaum R.O."/>
            <person name="Kuo R.C."/>
            <person name="Labutti K."/>
            <person name="Haridas S."/>
            <person name="Kuo A."/>
            <person name="Salamov A."/>
            <person name="Ahrendt S.R."/>
            <person name="Lipzen A."/>
            <person name="Sullivan W."/>
            <person name="Andreopoulos W.B."/>
            <person name="Clum A."/>
            <person name="Lindquist E."/>
            <person name="Daum C."/>
            <person name="Ramamoorthy G.K."/>
            <person name="Gryganskyi A."/>
            <person name="Culley D."/>
            <person name="Magnuson J.K."/>
            <person name="James T.Y."/>
            <person name="O'Malley M.A."/>
            <person name="Stajich J.E."/>
            <person name="Spatafora J.W."/>
            <person name="Visel A."/>
            <person name="Grigoriev I.V."/>
        </authorList>
    </citation>
    <scope>NUCLEOTIDE SEQUENCE [LARGE SCALE GENOMIC DNA]</scope>
    <source>
        <strain evidence="22 23">NRRL 2496</strain>
    </source>
</reference>
<keyword evidence="11 15" id="KW-0067">ATP-binding</keyword>
<protein>
    <recommendedName>
        <fullName evidence="2">protein kinase C</fullName>
        <ecNumber evidence="2">2.7.11.13</ecNumber>
    </recommendedName>
</protein>
<feature type="binding site" evidence="15">
    <location>
        <position position="724"/>
    </location>
    <ligand>
        <name>ATP</name>
        <dbReference type="ChEBI" id="CHEBI:30616"/>
    </ligand>
</feature>
<evidence type="ECO:0000256" key="1">
    <source>
        <dbReference type="ARBA" id="ARBA00005490"/>
    </source>
</evidence>
<dbReference type="CDD" id="cd20823">
    <property type="entry name" value="C1_ScPKC1-like_rpt2"/>
    <property type="match status" value="1"/>
</dbReference>
<sequence>MSSPADDKAQDLQNKIELYKQYYAKAIQLRPLLKDRNAKEQCNTHIKELEKYVDYFTNELQKLQARSSCLSSSSAELSPTRSIESLRVNPAPGSPAAADHQQQQFPISAGAPNINDSSNIRVPTSSPENNVRQFTNLDLLTTEAPYNKAKVSLKLHELEYKIDVEKKLSDGIRNFARALDRDQSRLDRRRRDEIRAEMSENQEKLDLLNQALKKYKELYIDEGDDDIDLLDTPPSARLPPGIRRPVTGKLQLCILEARELMHAPTRLIRSPDTVVVVKIDGNVAFRTRGSRTDQWSGEQCEIHVNKASEVEVEIFDTSADKKLPIGVLWLKITDIADALRRKKIKEQDDTAGWVPANIAQQRTGASPESSSTIESPQMQRQPPTYLSTADDGILAWFDVEPLGKLLLRMNFVREASNHRPFDKLGRAGAVRQRREAVHERNGHQFVEHKFYNIMRCALCGEFLVNSGVQCEGCLYTCHKKCLGRIVTKCISKTKDEMEPEDHILNHRIPHRFEPIKNIGAHWCCHCGHMLPLGSSNVQRCSECNITCHTACAHLVPNFCGFSMDIASQMLAEIRVAKRKTPDQPNRPSLVQQKSMTEDSVDSLSVQASEISIEDDPHAPEHIPHLRMPPPGRSGADLYQQTATDGIGRTLQEYDSLEHYHQNEREQRVGLERLTKWKAPSQETAVAQVKIGLDDFDLLVVLGRGNFGKVMLAQYRKDKQVYAMKVLKKQDMVDNEDIQSARCEKQAFLNASREHHPFLVGLHSCFHTEAHVCFVMEYVNGGDLLSHRQRETFSERRTKFYASEVLLALEHLHQMGIVYRDLKLDNILVGADGHIKLTDYGLCKDNMFYGATTDTLCGTPEFMAPEILLDVGYDKSVDWWAFGVLIYQMLLGQSPFRGEDDDEIFNAIINDEILYPLTMSKNSISLCSELLVRDPTRRLGASEADAEDIKAHPFFKGIDWDNLLNKETSPPFYPTVVDALDTSNFDEMFTSEDPVVTPMIGPRLSREEEEAFADFSYIAEWA</sequence>
<keyword evidence="5" id="KW-0808">Transferase</keyword>
<evidence type="ECO:0000256" key="5">
    <source>
        <dbReference type="ARBA" id="ARBA00022679"/>
    </source>
</evidence>
<keyword evidence="23" id="KW-1185">Reference proteome</keyword>
<dbReference type="Proteomes" id="UP000242180">
    <property type="component" value="Unassembled WGS sequence"/>
</dbReference>
<dbReference type="PROSITE" id="PS00108">
    <property type="entry name" value="PROTEIN_KINASE_ST"/>
    <property type="match status" value="1"/>
</dbReference>
<proteinExistence type="inferred from homology"/>
<dbReference type="Gene3D" id="1.10.510.10">
    <property type="entry name" value="Transferase(Phosphotransferase) domain 1"/>
    <property type="match status" value="1"/>
</dbReference>
<comment type="catalytic activity">
    <reaction evidence="13">
        <text>L-seryl-[protein] + ATP = O-phospho-L-seryl-[protein] + ADP + H(+)</text>
        <dbReference type="Rhea" id="RHEA:17989"/>
        <dbReference type="Rhea" id="RHEA-COMP:9863"/>
        <dbReference type="Rhea" id="RHEA-COMP:11604"/>
        <dbReference type="ChEBI" id="CHEBI:15378"/>
        <dbReference type="ChEBI" id="CHEBI:29999"/>
        <dbReference type="ChEBI" id="CHEBI:30616"/>
        <dbReference type="ChEBI" id="CHEBI:83421"/>
        <dbReference type="ChEBI" id="CHEBI:456216"/>
        <dbReference type="EC" id="2.7.11.13"/>
    </reaction>
</comment>
<dbReference type="InterPro" id="IPR036274">
    <property type="entry name" value="HR1_rpt_sf"/>
</dbReference>
<keyword evidence="9 22" id="KW-0418">Kinase</keyword>
<dbReference type="InterPro" id="IPR011009">
    <property type="entry name" value="Kinase-like_dom_sf"/>
</dbReference>
<keyword evidence="6" id="KW-0479">Metal-binding</keyword>
<dbReference type="GO" id="GO:0005524">
    <property type="term" value="F:ATP binding"/>
    <property type="evidence" value="ECO:0007669"/>
    <property type="project" value="UniProtKB-UniRule"/>
</dbReference>
<keyword evidence="10" id="KW-0862">Zinc</keyword>
<accession>A0A1X2HGQ2</accession>
<comment type="caution">
    <text evidence="22">The sequence shown here is derived from an EMBL/GenBank/DDBJ whole genome shotgun (WGS) entry which is preliminary data.</text>
</comment>
<feature type="region of interest" description="Disordered" evidence="17">
    <location>
        <begin position="80"/>
        <end position="102"/>
    </location>
</feature>
<keyword evidence="4" id="KW-0597">Phosphoprotein</keyword>
<dbReference type="InterPro" id="IPR011072">
    <property type="entry name" value="HR1_rho-bd"/>
</dbReference>
<evidence type="ECO:0000259" key="19">
    <source>
        <dbReference type="PROSITE" id="PS50081"/>
    </source>
</evidence>
<dbReference type="SMART" id="SM00220">
    <property type="entry name" value="S_TKc"/>
    <property type="match status" value="1"/>
</dbReference>
<dbReference type="SUPFAM" id="SSF57889">
    <property type="entry name" value="Cysteine-rich domain"/>
    <property type="match status" value="2"/>
</dbReference>
<feature type="domain" description="Protein kinase" evidence="18">
    <location>
        <begin position="695"/>
        <end position="954"/>
    </location>
</feature>
<feature type="domain" description="REM-1" evidence="21">
    <location>
        <begin position="141"/>
        <end position="221"/>
    </location>
</feature>
<dbReference type="SUPFAM" id="SSF46585">
    <property type="entry name" value="HR1 repeat"/>
    <property type="match status" value="1"/>
</dbReference>
<evidence type="ECO:0000256" key="10">
    <source>
        <dbReference type="ARBA" id="ARBA00022833"/>
    </source>
</evidence>
<comment type="similarity">
    <text evidence="1">Belongs to the protein kinase superfamily. AGC Ser/Thr protein kinase family. PKC subfamily.</text>
</comment>
<keyword evidence="3" id="KW-0723">Serine/threonine-protein kinase</keyword>
<evidence type="ECO:0000313" key="22">
    <source>
        <dbReference type="EMBL" id="ORY97646.1"/>
    </source>
</evidence>
<dbReference type="EC" id="2.7.11.13" evidence="2"/>
<keyword evidence="8" id="KW-0863">Zinc-finger</keyword>
<dbReference type="SUPFAM" id="SSF56112">
    <property type="entry name" value="Protein kinase-like (PK-like)"/>
    <property type="match status" value="1"/>
</dbReference>
<keyword evidence="14 16" id="KW-0175">Coiled coil</keyword>
<feature type="region of interest" description="Disordered" evidence="17">
    <location>
        <begin position="359"/>
        <end position="384"/>
    </location>
</feature>
<dbReference type="Pfam" id="PF00069">
    <property type="entry name" value="Pkinase"/>
    <property type="match status" value="1"/>
</dbReference>
<dbReference type="FunFam" id="3.30.60.20:FF:000064">
    <property type="entry name" value="Protein kinase C"/>
    <property type="match status" value="1"/>
</dbReference>
<dbReference type="InterPro" id="IPR035892">
    <property type="entry name" value="C2_domain_sf"/>
</dbReference>
<dbReference type="AlphaFoldDB" id="A0A1X2HGQ2"/>
<evidence type="ECO:0000259" key="21">
    <source>
        <dbReference type="PROSITE" id="PS51860"/>
    </source>
</evidence>
<dbReference type="Gene3D" id="3.30.60.20">
    <property type="match status" value="2"/>
</dbReference>
<dbReference type="CDD" id="cd20822">
    <property type="entry name" value="C1_ScPKC1-like_rpt1"/>
    <property type="match status" value="1"/>
</dbReference>
<dbReference type="SMART" id="SM00133">
    <property type="entry name" value="S_TK_X"/>
    <property type="match status" value="1"/>
</dbReference>
<dbReference type="FunFam" id="1.10.510.10:FF:000210">
    <property type="entry name" value="Non-specific serine/threonine protein kinase"/>
    <property type="match status" value="1"/>
</dbReference>
<evidence type="ECO:0000256" key="9">
    <source>
        <dbReference type="ARBA" id="ARBA00022777"/>
    </source>
</evidence>
<dbReference type="GO" id="GO:0008270">
    <property type="term" value="F:zinc ion binding"/>
    <property type="evidence" value="ECO:0007669"/>
    <property type="project" value="UniProtKB-KW"/>
</dbReference>
<dbReference type="PROSITE" id="PS00479">
    <property type="entry name" value="ZF_DAG_PE_1"/>
    <property type="match status" value="2"/>
</dbReference>
<dbReference type="InParanoid" id="A0A1X2HGQ2"/>
<feature type="region of interest" description="Disordered" evidence="17">
    <location>
        <begin position="577"/>
        <end position="598"/>
    </location>
</feature>
<dbReference type="SMART" id="SM00109">
    <property type="entry name" value="C1"/>
    <property type="match status" value="2"/>
</dbReference>
<evidence type="ECO:0000256" key="6">
    <source>
        <dbReference type="ARBA" id="ARBA00022723"/>
    </source>
</evidence>
<dbReference type="InterPro" id="IPR002219">
    <property type="entry name" value="PKC_DAG/PE"/>
</dbReference>
<dbReference type="InterPro" id="IPR046349">
    <property type="entry name" value="C1-like_sf"/>
</dbReference>
<dbReference type="PROSITE" id="PS50011">
    <property type="entry name" value="PROTEIN_KINASE_DOM"/>
    <property type="match status" value="1"/>
</dbReference>
<comment type="catalytic activity">
    <reaction evidence="12">
        <text>L-threonyl-[protein] + ATP = O-phospho-L-threonyl-[protein] + ADP + H(+)</text>
        <dbReference type="Rhea" id="RHEA:46608"/>
        <dbReference type="Rhea" id="RHEA-COMP:11060"/>
        <dbReference type="Rhea" id="RHEA-COMP:11605"/>
        <dbReference type="ChEBI" id="CHEBI:15378"/>
        <dbReference type="ChEBI" id="CHEBI:30013"/>
        <dbReference type="ChEBI" id="CHEBI:30616"/>
        <dbReference type="ChEBI" id="CHEBI:61977"/>
        <dbReference type="ChEBI" id="CHEBI:456216"/>
        <dbReference type="EC" id="2.7.11.13"/>
    </reaction>
</comment>
<dbReference type="EMBL" id="MCGN01000004">
    <property type="protein sequence ID" value="ORY97646.1"/>
    <property type="molecule type" value="Genomic_DNA"/>
</dbReference>
<dbReference type="Gene3D" id="3.30.200.20">
    <property type="entry name" value="Phosphorylase Kinase, domain 1"/>
    <property type="match status" value="1"/>
</dbReference>
<feature type="coiled-coil region" evidence="16">
    <location>
        <begin position="191"/>
        <end position="218"/>
    </location>
</feature>
<dbReference type="Gene3D" id="1.10.287.160">
    <property type="entry name" value="HR1 repeat"/>
    <property type="match status" value="1"/>
</dbReference>
<dbReference type="OMA" id="MSMVMAN"/>
<dbReference type="InterPro" id="IPR000719">
    <property type="entry name" value="Prot_kinase_dom"/>
</dbReference>
<dbReference type="FunCoup" id="A0A1X2HGQ2">
    <property type="interactions" value="226"/>
</dbReference>
<dbReference type="Gene3D" id="2.60.40.150">
    <property type="entry name" value="C2 domain"/>
    <property type="match status" value="1"/>
</dbReference>
<dbReference type="PROSITE" id="PS50081">
    <property type="entry name" value="ZF_DAG_PE_2"/>
    <property type="match status" value="2"/>
</dbReference>
<evidence type="ECO:0000256" key="2">
    <source>
        <dbReference type="ARBA" id="ARBA00012429"/>
    </source>
</evidence>
<gene>
    <name evidence="22" type="ORF">BCR43DRAFT_523781</name>
</gene>
<evidence type="ECO:0000256" key="15">
    <source>
        <dbReference type="PROSITE-ProRule" id="PRU10141"/>
    </source>
</evidence>
<evidence type="ECO:0000256" key="4">
    <source>
        <dbReference type="ARBA" id="ARBA00022553"/>
    </source>
</evidence>
<keyword evidence="7 15" id="KW-0547">Nucleotide-binding</keyword>
<feature type="domain" description="AGC-kinase C-terminal" evidence="20">
    <location>
        <begin position="955"/>
        <end position="1021"/>
    </location>
</feature>
<dbReference type="FunFam" id="3.30.200.20:FF:000103">
    <property type="entry name" value="Protein kinase C"/>
    <property type="match status" value="1"/>
</dbReference>
<dbReference type="Pfam" id="PF00130">
    <property type="entry name" value="C1_1"/>
    <property type="match status" value="2"/>
</dbReference>
<organism evidence="22 23">
    <name type="scientific">Syncephalastrum racemosum</name>
    <name type="common">Filamentous fungus</name>
    <dbReference type="NCBI Taxonomy" id="13706"/>
    <lineage>
        <taxon>Eukaryota</taxon>
        <taxon>Fungi</taxon>
        <taxon>Fungi incertae sedis</taxon>
        <taxon>Mucoromycota</taxon>
        <taxon>Mucoromycotina</taxon>
        <taxon>Mucoromycetes</taxon>
        <taxon>Mucorales</taxon>
        <taxon>Syncephalastraceae</taxon>
        <taxon>Syncephalastrum</taxon>
    </lineage>
</organism>
<dbReference type="GO" id="GO:0007165">
    <property type="term" value="P:signal transduction"/>
    <property type="evidence" value="ECO:0007669"/>
    <property type="project" value="InterPro"/>
</dbReference>
<feature type="compositionally biased region" description="Polar residues" evidence="17">
    <location>
        <begin position="582"/>
        <end position="594"/>
    </location>
</feature>
<evidence type="ECO:0000256" key="16">
    <source>
        <dbReference type="SAM" id="Coils"/>
    </source>
</evidence>
<dbReference type="InterPro" id="IPR000961">
    <property type="entry name" value="AGC-kinase_C"/>
</dbReference>
<dbReference type="Pfam" id="PF00433">
    <property type="entry name" value="Pkinase_C"/>
    <property type="match status" value="1"/>
</dbReference>
<evidence type="ECO:0000256" key="11">
    <source>
        <dbReference type="ARBA" id="ARBA00022840"/>
    </source>
</evidence>